<keyword evidence="4" id="KW-1185">Reference proteome</keyword>
<evidence type="ECO:0000313" key="4">
    <source>
        <dbReference type="Proteomes" id="UP000660262"/>
    </source>
</evidence>
<dbReference type="Gene3D" id="2.30.110.10">
    <property type="entry name" value="Electron Transport, Fmn-binding Protein, Chain A"/>
    <property type="match status" value="1"/>
</dbReference>
<dbReference type="SUPFAM" id="SSF50475">
    <property type="entry name" value="FMN-binding split barrel"/>
    <property type="match status" value="1"/>
</dbReference>
<dbReference type="EMBL" id="BNJQ01000033">
    <property type="protein sequence ID" value="GHP11294.1"/>
    <property type="molecule type" value="Genomic_DNA"/>
</dbReference>
<dbReference type="Pfam" id="PF12766">
    <property type="entry name" value="Pyridox_oxase_2"/>
    <property type="match status" value="1"/>
</dbReference>
<dbReference type="InterPro" id="IPR012349">
    <property type="entry name" value="Split_barrel_FMN-bd"/>
</dbReference>
<dbReference type="UniPathway" id="UPA01068">
    <property type="reaction ID" value="UER00304"/>
</dbReference>
<evidence type="ECO:0000313" key="3">
    <source>
        <dbReference type="EMBL" id="GHP11294.1"/>
    </source>
</evidence>
<name>A0A830HVP1_9CHLO</name>
<dbReference type="AlphaFoldDB" id="A0A830HVP1"/>
<proteinExistence type="predicted"/>
<evidence type="ECO:0000256" key="1">
    <source>
        <dbReference type="SAM" id="MobiDB-lite"/>
    </source>
</evidence>
<dbReference type="PANTHER" id="PTHR28243:SF1">
    <property type="entry name" value="PYRIDOXAMINE 5'-PHOSPHATE OXIDASE ALR4036 FAMILY FMN-BINDING DOMAIN-CONTAINING PROTEIN"/>
    <property type="match status" value="1"/>
</dbReference>
<dbReference type="InterPro" id="IPR024624">
    <property type="entry name" value="Pyridox_Oxase_Alr4036_FMN-bd"/>
</dbReference>
<evidence type="ECO:0000259" key="2">
    <source>
        <dbReference type="Pfam" id="PF12766"/>
    </source>
</evidence>
<dbReference type="Proteomes" id="UP000660262">
    <property type="component" value="Unassembled WGS sequence"/>
</dbReference>
<reference evidence="3" key="1">
    <citation type="submission" date="2020-10" db="EMBL/GenBank/DDBJ databases">
        <title>Unveiling of a novel bifunctional photoreceptor, Dualchrome1, isolated from a cosmopolitan green alga.</title>
        <authorList>
            <person name="Suzuki S."/>
            <person name="Kawachi M."/>
        </authorList>
    </citation>
    <scope>NUCLEOTIDE SEQUENCE</scope>
    <source>
        <strain evidence="3">NIES 2893</strain>
    </source>
</reference>
<organism evidence="3 4">
    <name type="scientific">Pycnococcus provasolii</name>
    <dbReference type="NCBI Taxonomy" id="41880"/>
    <lineage>
        <taxon>Eukaryota</taxon>
        <taxon>Viridiplantae</taxon>
        <taxon>Chlorophyta</taxon>
        <taxon>Pseudoscourfieldiophyceae</taxon>
        <taxon>Pseudoscourfieldiales</taxon>
        <taxon>Pycnococcaceae</taxon>
        <taxon>Pycnococcus</taxon>
    </lineage>
</organism>
<dbReference type="OrthoDB" id="434253at2759"/>
<comment type="caution">
    <text evidence="3">The sequence shown here is derived from an EMBL/GenBank/DDBJ whole genome shotgun (WGS) entry which is preliminary data.</text>
</comment>
<feature type="region of interest" description="Disordered" evidence="1">
    <location>
        <begin position="65"/>
        <end position="84"/>
    </location>
</feature>
<protein>
    <recommendedName>
        <fullName evidence="2">Pyridoxamine 5'-phosphate oxidase Alr4036 family FMN-binding domain-containing protein</fullName>
    </recommendedName>
</protein>
<accession>A0A830HVP1</accession>
<dbReference type="PANTHER" id="PTHR28243">
    <property type="entry name" value="AGL049CP"/>
    <property type="match status" value="1"/>
</dbReference>
<dbReference type="GO" id="GO:0010181">
    <property type="term" value="F:FMN binding"/>
    <property type="evidence" value="ECO:0007669"/>
    <property type="project" value="InterPro"/>
</dbReference>
<sequence length="319" mass="35602">MPSHLRALKVPLACTRLYTHTTTRPTSIRAQKWLCGFSNRGFYRFSTFRMATSKEPGYADIAAAADDPNEDAGGAHGANEETPRPRWIATLERNVAKNRKLPYAKYIQLATVAADGTPRCRTVVYRGLRRELKKPQRLTDDLVFCTDRRSEKMQQLSQNIATEICWYFPESREQLRIQGRCFLVGGDETSPQVAADGIREVSDNLPPSASDLVKLRRSLWKAMSEGAREQFDWAHPKAPLGSGEVAEKECDEDGVSENFVYALVVPSYVDHLTLKGNPQTRSVHYRDGCADAKSRALSVLPGDQLNEVVGGWTSLSVNP</sequence>
<feature type="domain" description="Pyridoxamine 5'-phosphate oxidase Alr4036 family FMN-binding" evidence="2">
    <location>
        <begin position="85"/>
        <end position="184"/>
    </location>
</feature>
<gene>
    <name evidence="3" type="ORF">PPROV_001002200</name>
</gene>